<dbReference type="InterPro" id="IPR047774">
    <property type="entry name" value="SrfA-like"/>
</dbReference>
<sequence length="488" mass="51774">MQNLVQGPLLRTGNNSSFKALGETGYPVFNMAFQLREAIKRQTHGEALARHLAVPQNERGGDQTDWYSSFAGDVIPWSSASESERASALQQFAEFQRAIHALSDQMLQAENSSAGGDKRVFAQLLTAVVHFPDETYLYLVDGIVVLTFWGFVHPSGEQRNPMHWLQASTASTHVSSATLTQPVTPLSAPLEPRPVAEPLAVPLRKKWRWNWRWLLGLLLGLLALALLLGLLRGCVPGLSLPSMPHFSLDRPADRPVSQGGHETSVGKTLSDRTDGAISAAADRSDAANRALQPSAAQSNRALSPSDLPSPSSTAAADIISAPSLPKDEAPAQSEPALNTAPPVLPDMPAQNAAAVPASGQPKAGEPLTLPPALPDGPAQFLNGQWAVKGGIQDTVTSQPLQLRYDFHQGKGTVSVSKPNGVTCTSAASGNVHQGALSITQPEQMTCSDGSSFIGPTIECKSPSSGYADCIGKNAGDKTFPIRMQQPNT</sequence>
<name>A0ABU5LGT6_9GAMM</name>
<accession>A0ABU5LGT6</accession>
<keyword evidence="2" id="KW-1133">Transmembrane helix</keyword>
<dbReference type="EMBL" id="JAOBTT010000001">
    <property type="protein sequence ID" value="MDZ7279149.1"/>
    <property type="molecule type" value="Genomic_DNA"/>
</dbReference>
<keyword evidence="4" id="KW-1185">Reference proteome</keyword>
<comment type="caution">
    <text evidence="3">The sequence shown here is derived from an EMBL/GenBank/DDBJ whole genome shotgun (WGS) entry which is preliminary data.</text>
</comment>
<dbReference type="NCBIfam" id="NF040486">
    <property type="entry name" value="SrfA_fam"/>
    <property type="match status" value="1"/>
</dbReference>
<proteinExistence type="predicted"/>
<evidence type="ECO:0000313" key="3">
    <source>
        <dbReference type="EMBL" id="MDZ7279149.1"/>
    </source>
</evidence>
<dbReference type="Proteomes" id="UP001288620">
    <property type="component" value="Unassembled WGS sequence"/>
</dbReference>
<feature type="transmembrane region" description="Helical" evidence="2">
    <location>
        <begin position="135"/>
        <end position="152"/>
    </location>
</feature>
<keyword evidence="2" id="KW-0472">Membrane</keyword>
<evidence type="ECO:0000256" key="1">
    <source>
        <dbReference type="SAM" id="MobiDB-lite"/>
    </source>
</evidence>
<feature type="transmembrane region" description="Helical" evidence="2">
    <location>
        <begin position="213"/>
        <end position="231"/>
    </location>
</feature>
<keyword evidence="2" id="KW-0812">Transmembrane</keyword>
<feature type="compositionally biased region" description="Low complexity" evidence="1">
    <location>
        <begin position="301"/>
        <end position="317"/>
    </location>
</feature>
<feature type="region of interest" description="Disordered" evidence="1">
    <location>
        <begin position="249"/>
        <end position="362"/>
    </location>
</feature>
<evidence type="ECO:0000313" key="4">
    <source>
        <dbReference type="Proteomes" id="UP001288620"/>
    </source>
</evidence>
<dbReference type="RefSeq" id="WP_322543032.1">
    <property type="nucleotide sequence ID" value="NZ_JAOBTT010000001.1"/>
</dbReference>
<reference evidence="4" key="1">
    <citation type="submission" date="2023-07" db="EMBL/GenBank/DDBJ databases">
        <title>Structural and functional analysis of rice phyllospheric bacteria for their antimicrobial properties and defense elicitation against blast disease.</title>
        <authorList>
            <person name="Sahu K.P."/>
            <person name="Asharani P."/>
            <person name="Kumar M."/>
            <person name="Reddy B."/>
            <person name="Kumar A."/>
        </authorList>
    </citation>
    <scope>NUCLEOTIDE SEQUENCE [LARGE SCALE GENOMIC DNA]</scope>
    <source>
        <strain evidence="4">OsEp_Plm_30P10</strain>
    </source>
</reference>
<evidence type="ECO:0000256" key="2">
    <source>
        <dbReference type="SAM" id="Phobius"/>
    </source>
</evidence>
<gene>
    <name evidence="3" type="ORF">N4G40_12860</name>
</gene>
<organism evidence="3 4">
    <name type="scientific">Pantoea eucrina</name>
    <dbReference type="NCBI Taxonomy" id="472693"/>
    <lineage>
        <taxon>Bacteria</taxon>
        <taxon>Pseudomonadati</taxon>
        <taxon>Pseudomonadota</taxon>
        <taxon>Gammaproteobacteria</taxon>
        <taxon>Enterobacterales</taxon>
        <taxon>Erwiniaceae</taxon>
        <taxon>Pantoea</taxon>
    </lineage>
</organism>
<protein>
    <submittedName>
        <fullName evidence="3">SrfA family protein</fullName>
    </submittedName>
</protein>